<evidence type="ECO:0000256" key="2">
    <source>
        <dbReference type="SAM" id="Phobius"/>
    </source>
</evidence>
<dbReference type="SUPFAM" id="SSF49785">
    <property type="entry name" value="Galactose-binding domain-like"/>
    <property type="match status" value="1"/>
</dbReference>
<feature type="compositionally biased region" description="Acidic residues" evidence="1">
    <location>
        <begin position="145"/>
        <end position="160"/>
    </location>
</feature>
<dbReference type="EMBL" id="SMKI01000145">
    <property type="protein sequence ID" value="TDC74491.1"/>
    <property type="molecule type" value="Genomic_DNA"/>
</dbReference>
<feature type="compositionally biased region" description="Gly residues" evidence="1">
    <location>
        <begin position="1"/>
        <end position="12"/>
    </location>
</feature>
<evidence type="ECO:0000313" key="4">
    <source>
        <dbReference type="Proteomes" id="UP000295345"/>
    </source>
</evidence>
<proteinExistence type="predicted"/>
<protein>
    <submittedName>
        <fullName evidence="3">Carbohydrate-binding protein</fullName>
    </submittedName>
</protein>
<dbReference type="AlphaFoldDB" id="A0A4R4TAZ8"/>
<accession>A0A4R4TAZ8</accession>
<reference evidence="3 4" key="1">
    <citation type="submission" date="2019-03" db="EMBL/GenBank/DDBJ databases">
        <title>Draft genome sequences of novel Actinobacteria.</title>
        <authorList>
            <person name="Sahin N."/>
            <person name="Ay H."/>
            <person name="Saygin H."/>
        </authorList>
    </citation>
    <scope>NUCLEOTIDE SEQUENCE [LARGE SCALE GENOMIC DNA]</scope>
    <source>
        <strain evidence="3 4">DSM 41900</strain>
    </source>
</reference>
<name>A0A4R4TAZ8_9ACTN</name>
<dbReference type="InterPro" id="IPR008979">
    <property type="entry name" value="Galactose-bd-like_sf"/>
</dbReference>
<gene>
    <name evidence="3" type="ORF">E1283_15510</name>
</gene>
<dbReference type="Proteomes" id="UP000295345">
    <property type="component" value="Unassembled WGS sequence"/>
</dbReference>
<comment type="caution">
    <text evidence="3">The sequence shown here is derived from an EMBL/GenBank/DDBJ whole genome shotgun (WGS) entry which is preliminary data.</text>
</comment>
<sequence>MSAGNTGGGTPGEGDDPFAYLYRPEDGQPQAPSGPRQPSYNQVRPVGQRTFGGQQGQQGGGYGYPPQQHPDARYAAPETRPQGMPPGGHGGHGRRQAPEPRRNGLLIGAIAVVLAVVIGVGAAIVFSGGEDDNQADGQETTAPTDDSENGGDDGGDDEPSEAPTGDTADGGLPAAEMSDLQLSGISVASGLEGARSSDGSYVAVQNAQNSTITWSFEYDGEPGTYRVNIGYSVASDGQTMAMSFNSTPREDPVEMLNYGATQLGEGWYSTWKQVELTAGTNTVQLTCAGSCDVLVDSLTVGENE</sequence>
<keyword evidence="2" id="KW-0812">Transmembrane</keyword>
<evidence type="ECO:0000256" key="1">
    <source>
        <dbReference type="SAM" id="MobiDB-lite"/>
    </source>
</evidence>
<evidence type="ECO:0000313" key="3">
    <source>
        <dbReference type="EMBL" id="TDC74491.1"/>
    </source>
</evidence>
<organism evidence="3 4">
    <name type="scientific">Streptomyces hainanensis</name>
    <dbReference type="NCBI Taxonomy" id="402648"/>
    <lineage>
        <taxon>Bacteria</taxon>
        <taxon>Bacillati</taxon>
        <taxon>Actinomycetota</taxon>
        <taxon>Actinomycetes</taxon>
        <taxon>Kitasatosporales</taxon>
        <taxon>Streptomycetaceae</taxon>
        <taxon>Streptomyces</taxon>
    </lineage>
</organism>
<dbReference type="OrthoDB" id="190883at2"/>
<feature type="region of interest" description="Disordered" evidence="1">
    <location>
        <begin position="1"/>
        <end position="100"/>
    </location>
</feature>
<feature type="transmembrane region" description="Helical" evidence="2">
    <location>
        <begin position="104"/>
        <end position="126"/>
    </location>
</feature>
<keyword evidence="2" id="KW-0472">Membrane</keyword>
<dbReference type="RefSeq" id="WP_132818624.1">
    <property type="nucleotide sequence ID" value="NZ_SMKI01000145.1"/>
</dbReference>
<feature type="region of interest" description="Disordered" evidence="1">
    <location>
        <begin position="128"/>
        <end position="174"/>
    </location>
</feature>
<keyword evidence="2" id="KW-1133">Transmembrane helix</keyword>
<feature type="compositionally biased region" description="Polar residues" evidence="1">
    <location>
        <begin position="135"/>
        <end position="144"/>
    </location>
</feature>
<keyword evidence="4" id="KW-1185">Reference proteome</keyword>
<dbReference type="Gene3D" id="2.60.120.260">
    <property type="entry name" value="Galactose-binding domain-like"/>
    <property type="match status" value="1"/>
</dbReference>
<feature type="compositionally biased region" description="Gly residues" evidence="1">
    <location>
        <begin position="53"/>
        <end position="63"/>
    </location>
</feature>